<organism evidence="1 2">
    <name type="scientific">Yersinia wautersii</name>
    <dbReference type="NCBI Taxonomy" id="1341643"/>
    <lineage>
        <taxon>Bacteria</taxon>
        <taxon>Pseudomonadati</taxon>
        <taxon>Pseudomonadota</taxon>
        <taxon>Gammaproteobacteria</taxon>
        <taxon>Enterobacterales</taxon>
        <taxon>Yersiniaceae</taxon>
        <taxon>Yersinia</taxon>
    </lineage>
</organism>
<sequence length="70" mass="8141">MRGIKPNNMEYITNKKSMYAPVLIARHGELIWRVTLELFIEVREAVRLGCGLPLDTMRLKRSITIGRELK</sequence>
<comment type="caution">
    <text evidence="1">The sequence shown here is derived from an EMBL/GenBank/DDBJ whole genome shotgun (WGS) entry which is preliminary data.</text>
</comment>
<evidence type="ECO:0000313" key="2">
    <source>
        <dbReference type="Proteomes" id="UP000047420"/>
    </source>
</evidence>
<dbReference type="EMBL" id="CVMG01000039">
    <property type="protein sequence ID" value="CRG52125.1"/>
    <property type="molecule type" value="Genomic_DNA"/>
</dbReference>
<reference evidence="1 2" key="1">
    <citation type="submission" date="2015-03" db="EMBL/GenBank/DDBJ databases">
        <authorList>
            <consortium name="Pathogen Informatics"/>
            <person name="Murphy D."/>
        </authorList>
    </citation>
    <scope>NUCLEOTIDE SEQUENCE [LARGE SCALE GENOMIC DNA]</scope>
    <source>
        <strain evidence="1 2">WP-931201</strain>
    </source>
</reference>
<keyword evidence="2" id="KW-1185">Reference proteome</keyword>
<protein>
    <submittedName>
        <fullName evidence="1">Uncharacterized protein</fullName>
    </submittedName>
</protein>
<name>A0ABM9TJA6_9GAMM</name>
<gene>
    <name evidence="1" type="ORF">ERS008478_03776</name>
</gene>
<proteinExistence type="predicted"/>
<dbReference type="Proteomes" id="UP000047420">
    <property type="component" value="Unassembled WGS sequence"/>
</dbReference>
<accession>A0ABM9TJA6</accession>
<evidence type="ECO:0000313" key="1">
    <source>
        <dbReference type="EMBL" id="CRG52125.1"/>
    </source>
</evidence>